<dbReference type="EMBL" id="SMOG01000008">
    <property type="protein sequence ID" value="TDF73169.1"/>
    <property type="molecule type" value="Genomic_DNA"/>
</dbReference>
<sequence length="278" mass="31005">MPFIALLLGALATLNPFIGLLVMMIYSHSFFRLLTGKPVNRALMFLVFPVIVAIFTFNNPSTLIYPVDAIFGAGLVVILYLYALIKRGNPVTALINAALLITVYGVIRYYLFGSFLLNTLEQSFAEMEKIMPQAMQNGNITQMKPMLQILLPASWTVSQVLALSAGHLIFLHLGGTHSELRDFKLPAYYNLFIIAVLPLYFFPQLHNVFINVLLALCVLPMVEGIGVIINLISKRKPNILINILVTILVLLNLPIMALIGFADIWLDFRKLNIKGNLS</sequence>
<evidence type="ECO:0000313" key="2">
    <source>
        <dbReference type="Proteomes" id="UP000294588"/>
    </source>
</evidence>
<evidence type="ECO:0000313" key="1">
    <source>
        <dbReference type="EMBL" id="TDF73169.1"/>
    </source>
</evidence>
<keyword evidence="2" id="KW-1185">Reference proteome</keyword>
<organism evidence="1 2">
    <name type="scientific">Candidatus Syntrophosphaera thermopropionivorans</name>
    <dbReference type="NCBI Taxonomy" id="2593015"/>
    <lineage>
        <taxon>Bacteria</taxon>
        <taxon>Pseudomonadati</taxon>
        <taxon>Candidatus Cloacimonadota</taxon>
        <taxon>Candidatus Cloacimonadia</taxon>
        <taxon>Candidatus Cloacimonadales</taxon>
        <taxon>Candidatus Cloacimonadaceae</taxon>
        <taxon>Candidatus Syntrophosphaera</taxon>
    </lineage>
</organism>
<name>A0AC61QJE1_9BACT</name>
<gene>
    <name evidence="1" type="ORF">E0946_03905</name>
</gene>
<dbReference type="Proteomes" id="UP000294588">
    <property type="component" value="Unassembled WGS sequence"/>
</dbReference>
<accession>A0AC61QJE1</accession>
<comment type="caution">
    <text evidence="1">The sequence shown here is derived from an EMBL/GenBank/DDBJ whole genome shotgun (WGS) entry which is preliminary data.</text>
</comment>
<proteinExistence type="predicted"/>
<protein>
    <submittedName>
        <fullName evidence="1">Uncharacterized protein</fullName>
    </submittedName>
</protein>
<reference evidence="1" key="1">
    <citation type="submission" date="2019-03" db="EMBL/GenBank/DDBJ databases">
        <title>Candidatus Syntrophosphaera thermopropionivorans: a novel player in syntrophic propionate oxidation during anaerobic digestion.</title>
        <authorList>
            <person name="Dyksma S."/>
        </authorList>
    </citation>
    <scope>NUCLEOTIDE SEQUENCE</scope>
    <source>
        <strain evidence="1">W5</strain>
    </source>
</reference>